<dbReference type="PROSITE" id="PS51257">
    <property type="entry name" value="PROKAR_LIPOPROTEIN"/>
    <property type="match status" value="1"/>
</dbReference>
<evidence type="ECO:0000259" key="2">
    <source>
        <dbReference type="Pfam" id="PF13590"/>
    </source>
</evidence>
<feature type="signal peptide" evidence="1">
    <location>
        <begin position="1"/>
        <end position="19"/>
    </location>
</feature>
<dbReference type="InterPro" id="IPR025411">
    <property type="entry name" value="DUF4136"/>
</dbReference>
<name>A0A4Y9EQ39_9SPHN</name>
<accession>A0A4Y9EQ39</accession>
<protein>
    <submittedName>
        <fullName evidence="3">DUF4136 domain-containing protein</fullName>
    </submittedName>
</protein>
<proteinExistence type="predicted"/>
<keyword evidence="4" id="KW-1185">Reference proteome</keyword>
<evidence type="ECO:0000313" key="3">
    <source>
        <dbReference type="EMBL" id="TFU05727.1"/>
    </source>
</evidence>
<sequence length="224" mass="23568">MRLKILFAVASLTLVSACAPTFTAQVARFQVLPPPTGQSFTIEPLDPAKVGSIEFATFAGYVRRGLIDAGFVEAPTPTNATLIAKFDYNVMQGPTQINSTPGWGPACGGWGCGAWGAGAGWGRYGGWGGWGGWGGGWAAPQIYSTDTWNAWTELHIDRAADKTSLFEGRAQTNSTQSAVTFLVPNLVRALFTDFPGVSGQTTTVTFDPTRPPVAPTPVAAVPAK</sequence>
<reference evidence="3 4" key="1">
    <citation type="submission" date="2019-02" db="EMBL/GenBank/DDBJ databases">
        <title>Polymorphobacter sp. isolated from the lake at the Tibet of China.</title>
        <authorList>
            <person name="Li A."/>
        </authorList>
    </citation>
    <scope>NUCLEOTIDE SEQUENCE [LARGE SCALE GENOMIC DNA]</scope>
    <source>
        <strain evidence="3 4">DJ1R-1</strain>
    </source>
</reference>
<feature type="domain" description="DUF4136" evidence="2">
    <location>
        <begin position="38"/>
        <end position="196"/>
    </location>
</feature>
<feature type="chain" id="PRO_5021329063" evidence="1">
    <location>
        <begin position="20"/>
        <end position="224"/>
    </location>
</feature>
<dbReference type="Proteomes" id="UP000297737">
    <property type="component" value="Unassembled WGS sequence"/>
</dbReference>
<comment type="caution">
    <text evidence="3">The sequence shown here is derived from an EMBL/GenBank/DDBJ whole genome shotgun (WGS) entry which is preliminary data.</text>
</comment>
<dbReference type="AlphaFoldDB" id="A0A4Y9EQ39"/>
<dbReference type="EMBL" id="SIHO01000001">
    <property type="protein sequence ID" value="TFU05727.1"/>
    <property type="molecule type" value="Genomic_DNA"/>
</dbReference>
<dbReference type="RefSeq" id="WP_135244452.1">
    <property type="nucleotide sequence ID" value="NZ_SIHO01000001.1"/>
</dbReference>
<dbReference type="OrthoDB" id="7501218at2"/>
<evidence type="ECO:0000313" key="4">
    <source>
        <dbReference type="Proteomes" id="UP000297737"/>
    </source>
</evidence>
<gene>
    <name evidence="3" type="ORF">EUV02_01475</name>
</gene>
<evidence type="ECO:0000256" key="1">
    <source>
        <dbReference type="SAM" id="SignalP"/>
    </source>
</evidence>
<organism evidence="3 4">
    <name type="scientific">Glacieibacterium arshaanense</name>
    <dbReference type="NCBI Taxonomy" id="2511025"/>
    <lineage>
        <taxon>Bacteria</taxon>
        <taxon>Pseudomonadati</taxon>
        <taxon>Pseudomonadota</taxon>
        <taxon>Alphaproteobacteria</taxon>
        <taxon>Sphingomonadales</taxon>
        <taxon>Sphingosinicellaceae</taxon>
        <taxon>Glacieibacterium</taxon>
    </lineage>
</organism>
<dbReference type="Pfam" id="PF13590">
    <property type="entry name" value="DUF4136"/>
    <property type="match status" value="1"/>
</dbReference>
<keyword evidence="1" id="KW-0732">Signal</keyword>